<organism evidence="2">
    <name type="scientific">Arundo donax</name>
    <name type="common">Giant reed</name>
    <name type="synonym">Donax arundinaceus</name>
    <dbReference type="NCBI Taxonomy" id="35708"/>
    <lineage>
        <taxon>Eukaryota</taxon>
        <taxon>Viridiplantae</taxon>
        <taxon>Streptophyta</taxon>
        <taxon>Embryophyta</taxon>
        <taxon>Tracheophyta</taxon>
        <taxon>Spermatophyta</taxon>
        <taxon>Magnoliopsida</taxon>
        <taxon>Liliopsida</taxon>
        <taxon>Poales</taxon>
        <taxon>Poaceae</taxon>
        <taxon>PACMAD clade</taxon>
        <taxon>Arundinoideae</taxon>
        <taxon>Arundineae</taxon>
        <taxon>Arundo</taxon>
    </lineage>
</organism>
<evidence type="ECO:0000313" key="2">
    <source>
        <dbReference type="EMBL" id="JAD17030.1"/>
    </source>
</evidence>
<protein>
    <submittedName>
        <fullName evidence="2">Uncharacterized protein</fullName>
    </submittedName>
</protein>
<feature type="region of interest" description="Disordered" evidence="1">
    <location>
        <begin position="14"/>
        <end position="35"/>
    </location>
</feature>
<reference evidence="2" key="2">
    <citation type="journal article" date="2015" name="Data Brief">
        <title>Shoot transcriptome of the giant reed, Arundo donax.</title>
        <authorList>
            <person name="Barrero R.A."/>
            <person name="Guerrero F.D."/>
            <person name="Moolhuijzen P."/>
            <person name="Goolsby J.A."/>
            <person name="Tidwell J."/>
            <person name="Bellgard S.E."/>
            <person name="Bellgard M.I."/>
        </authorList>
    </citation>
    <scope>NUCLEOTIDE SEQUENCE</scope>
    <source>
        <tissue evidence="2">Shoot tissue taken approximately 20 cm above the soil surface</tissue>
    </source>
</reference>
<reference evidence="2" key="1">
    <citation type="submission" date="2014-09" db="EMBL/GenBank/DDBJ databases">
        <authorList>
            <person name="Magalhaes I.L.F."/>
            <person name="Oliveira U."/>
            <person name="Santos F.R."/>
            <person name="Vidigal T.H.D.A."/>
            <person name="Brescovit A.D."/>
            <person name="Santos A.J."/>
        </authorList>
    </citation>
    <scope>NUCLEOTIDE SEQUENCE</scope>
    <source>
        <tissue evidence="2">Shoot tissue taken approximately 20 cm above the soil surface</tissue>
    </source>
</reference>
<accession>A0A0A8XWI7</accession>
<dbReference type="AlphaFoldDB" id="A0A0A8XWI7"/>
<proteinExistence type="predicted"/>
<evidence type="ECO:0000256" key="1">
    <source>
        <dbReference type="SAM" id="MobiDB-lite"/>
    </source>
</evidence>
<name>A0A0A8XWI7_ARUDO</name>
<dbReference type="EMBL" id="GBRH01280865">
    <property type="protein sequence ID" value="JAD17030.1"/>
    <property type="molecule type" value="Transcribed_RNA"/>
</dbReference>
<sequence length="35" mass="3632">MLGPLLRLLSMCGGAGREPPPHKPHGRGGVATVRI</sequence>